<dbReference type="OrthoDB" id="338854at2759"/>
<dbReference type="PANTHER" id="PTHR12991">
    <property type="entry name" value="NITROGEN PERMEASE REGULATOR 2/TUMOR SUPPRESSOR CANDIDATE 4"/>
    <property type="match status" value="1"/>
</dbReference>
<organism evidence="3 4">
    <name type="scientific">Lepidopterella palustris CBS 459.81</name>
    <dbReference type="NCBI Taxonomy" id="1314670"/>
    <lineage>
        <taxon>Eukaryota</taxon>
        <taxon>Fungi</taxon>
        <taxon>Dikarya</taxon>
        <taxon>Ascomycota</taxon>
        <taxon>Pezizomycotina</taxon>
        <taxon>Dothideomycetes</taxon>
        <taxon>Pleosporomycetidae</taxon>
        <taxon>Mytilinidiales</taxon>
        <taxon>Argynnaceae</taxon>
        <taxon>Lepidopterella</taxon>
    </lineage>
</organism>
<dbReference type="Proteomes" id="UP000250266">
    <property type="component" value="Unassembled WGS sequence"/>
</dbReference>
<feature type="region of interest" description="Disordered" evidence="2">
    <location>
        <begin position="121"/>
        <end position="154"/>
    </location>
</feature>
<name>A0A8E2EKR1_9PEZI</name>
<evidence type="ECO:0000256" key="2">
    <source>
        <dbReference type="SAM" id="MobiDB-lite"/>
    </source>
</evidence>
<sequence length="521" mass="58545">MLFLSRFRVLHQVPEGSVTPSTSPSALQNPLFHFPSISAYIIPRQEFCDRLVTTCTNHYRVIGFPVCIEDETKYNRNEFIFNFALVLDEDVSDWGSYASVVRKLGRLLRALEEQGGFLSKEEDPRWFEDDEDEGEGNGVESDTKVKGQEQGDGHVEAKDKLCEQDNADSGIWDIGSVPGSGGKVYALCEMILEDLNNYCECMIPIDDSNTINLKLFPTHPPPAPVYAWHVPLLRIDLSSFSSTISSDLTLTRILPYINGTRSVSHISQLADTDLSLTRKAVQHLVYYGCVILLDIFQFGAIYAPTSEISDFIVDENIQAECAGYVRIPRMSLKPAVRTGSEADGSRDESDEPLSRERSHEEQDVDMEEEGESSDDESDPYRVSKESLVRLYTSLKQGLTLRNWCLENFELLTRVDVRRLITFGVIKGYLYRVHKYAIVNSCLPGVNDETKRRKGGWVEGPGYANGDGNGTGFGSDPGRELPLARYLDGVHSFDEICTELRMSEKDAMEKIKGFGEVQIIHR</sequence>
<evidence type="ECO:0000313" key="4">
    <source>
        <dbReference type="Proteomes" id="UP000250266"/>
    </source>
</evidence>
<dbReference type="InterPro" id="IPR009348">
    <property type="entry name" value="NPR2-like"/>
</dbReference>
<dbReference type="GO" id="GO:1990130">
    <property type="term" value="C:GATOR1 complex"/>
    <property type="evidence" value="ECO:0007669"/>
    <property type="project" value="TreeGrafter"/>
</dbReference>
<feature type="compositionally biased region" description="Acidic residues" evidence="2">
    <location>
        <begin position="362"/>
        <end position="377"/>
    </location>
</feature>
<feature type="compositionally biased region" description="Basic and acidic residues" evidence="2">
    <location>
        <begin position="343"/>
        <end position="361"/>
    </location>
</feature>
<feature type="compositionally biased region" description="Basic and acidic residues" evidence="2">
    <location>
        <begin position="141"/>
        <end position="154"/>
    </location>
</feature>
<dbReference type="EMBL" id="KV744812">
    <property type="protein sequence ID" value="OCK85872.1"/>
    <property type="molecule type" value="Genomic_DNA"/>
</dbReference>
<proteinExistence type="inferred from homology"/>
<dbReference type="PANTHER" id="PTHR12991:SF10">
    <property type="entry name" value="GATOR COMPLEX PROTEIN NPRL2"/>
    <property type="match status" value="1"/>
</dbReference>
<dbReference type="GO" id="GO:0005096">
    <property type="term" value="F:GTPase activator activity"/>
    <property type="evidence" value="ECO:0007669"/>
    <property type="project" value="TreeGrafter"/>
</dbReference>
<reference evidence="3 4" key="1">
    <citation type="journal article" date="2016" name="Nat. Commun.">
        <title>Ectomycorrhizal ecology is imprinted in the genome of the dominant symbiotic fungus Cenococcum geophilum.</title>
        <authorList>
            <consortium name="DOE Joint Genome Institute"/>
            <person name="Peter M."/>
            <person name="Kohler A."/>
            <person name="Ohm R.A."/>
            <person name="Kuo A."/>
            <person name="Krutzmann J."/>
            <person name="Morin E."/>
            <person name="Arend M."/>
            <person name="Barry K.W."/>
            <person name="Binder M."/>
            <person name="Choi C."/>
            <person name="Clum A."/>
            <person name="Copeland A."/>
            <person name="Grisel N."/>
            <person name="Haridas S."/>
            <person name="Kipfer T."/>
            <person name="LaButti K."/>
            <person name="Lindquist E."/>
            <person name="Lipzen A."/>
            <person name="Maire R."/>
            <person name="Meier B."/>
            <person name="Mihaltcheva S."/>
            <person name="Molinier V."/>
            <person name="Murat C."/>
            <person name="Poggeler S."/>
            <person name="Quandt C.A."/>
            <person name="Sperisen C."/>
            <person name="Tritt A."/>
            <person name="Tisserant E."/>
            <person name="Crous P.W."/>
            <person name="Henrissat B."/>
            <person name="Nehls U."/>
            <person name="Egli S."/>
            <person name="Spatafora J.W."/>
            <person name="Grigoriev I.V."/>
            <person name="Martin F.M."/>
        </authorList>
    </citation>
    <scope>NUCLEOTIDE SEQUENCE [LARGE SCALE GENOMIC DNA]</scope>
    <source>
        <strain evidence="3 4">CBS 459.81</strain>
    </source>
</reference>
<dbReference type="AlphaFoldDB" id="A0A8E2EKR1"/>
<gene>
    <name evidence="3" type="ORF">K432DRAFT_388248</name>
</gene>
<evidence type="ECO:0000313" key="3">
    <source>
        <dbReference type="EMBL" id="OCK85872.1"/>
    </source>
</evidence>
<dbReference type="Pfam" id="PF06218">
    <property type="entry name" value="NPR2"/>
    <property type="match status" value="1"/>
</dbReference>
<accession>A0A8E2EKR1</accession>
<feature type="region of interest" description="Disordered" evidence="2">
    <location>
        <begin position="335"/>
        <end position="381"/>
    </location>
</feature>
<comment type="similarity">
    <text evidence="1">Belongs to the NPR2 family.</text>
</comment>
<dbReference type="GO" id="GO:0005774">
    <property type="term" value="C:vacuolar membrane"/>
    <property type="evidence" value="ECO:0007669"/>
    <property type="project" value="TreeGrafter"/>
</dbReference>
<dbReference type="GO" id="GO:1904262">
    <property type="term" value="P:negative regulation of TORC1 signaling"/>
    <property type="evidence" value="ECO:0007669"/>
    <property type="project" value="TreeGrafter"/>
</dbReference>
<protein>
    <submittedName>
        <fullName evidence="3">Nitrogen permease regulator 2</fullName>
    </submittedName>
</protein>
<dbReference type="GO" id="GO:0010508">
    <property type="term" value="P:positive regulation of autophagy"/>
    <property type="evidence" value="ECO:0007669"/>
    <property type="project" value="TreeGrafter"/>
</dbReference>
<evidence type="ECO:0000256" key="1">
    <source>
        <dbReference type="ARBA" id="ARBA00008433"/>
    </source>
</evidence>
<keyword evidence="4" id="KW-1185">Reference proteome</keyword>